<organism evidence="2 3">
    <name type="scientific">Parvularcula maris</name>
    <dbReference type="NCBI Taxonomy" id="2965077"/>
    <lineage>
        <taxon>Bacteria</taxon>
        <taxon>Pseudomonadati</taxon>
        <taxon>Pseudomonadota</taxon>
        <taxon>Alphaproteobacteria</taxon>
        <taxon>Parvularculales</taxon>
        <taxon>Parvularculaceae</taxon>
        <taxon>Parvularcula</taxon>
    </lineage>
</organism>
<accession>A0A9X2L827</accession>
<gene>
    <name evidence="2" type="ORF">NOG11_05060</name>
</gene>
<reference evidence="2" key="1">
    <citation type="submission" date="2022-07" db="EMBL/GenBank/DDBJ databases">
        <title>Parvularcula maris sp. nov., an algicidal bacterium isolated from seawater.</title>
        <authorList>
            <person name="Li F."/>
        </authorList>
    </citation>
    <scope>NUCLEOTIDE SEQUENCE</scope>
    <source>
        <strain evidence="2">BGMRC 0090</strain>
    </source>
</reference>
<comment type="caution">
    <text evidence="2">The sequence shown here is derived from an EMBL/GenBank/DDBJ whole genome shotgun (WGS) entry which is preliminary data.</text>
</comment>
<evidence type="ECO:0000259" key="1">
    <source>
        <dbReference type="Pfam" id="PF04993"/>
    </source>
</evidence>
<keyword evidence="3" id="KW-1185">Reference proteome</keyword>
<proteinExistence type="predicted"/>
<sequence>MASRQETVDYIVEQTSDAGDVRARRMFGEYGMHCDGKFVALICDDRFFVKATKPGLALLGEHETAAPYDGAKPYPIVSEERWDDRAFMSELIRVTASALPAPKPKKKAKT</sequence>
<feature type="domain" description="TfoX N-terminal" evidence="1">
    <location>
        <begin position="13"/>
        <end position="97"/>
    </location>
</feature>
<dbReference type="SUPFAM" id="SSF159894">
    <property type="entry name" value="YgaC/TfoX-N like"/>
    <property type="match status" value="1"/>
</dbReference>
<dbReference type="InterPro" id="IPR007076">
    <property type="entry name" value="TfoX_N"/>
</dbReference>
<name>A0A9X2L827_9PROT</name>
<dbReference type="Proteomes" id="UP001142610">
    <property type="component" value="Unassembled WGS sequence"/>
</dbReference>
<evidence type="ECO:0000313" key="2">
    <source>
        <dbReference type="EMBL" id="MCQ8184752.1"/>
    </source>
</evidence>
<dbReference type="Gene3D" id="3.30.1460.30">
    <property type="entry name" value="YgaC/TfoX-N like chaperone"/>
    <property type="match status" value="1"/>
</dbReference>
<dbReference type="Pfam" id="PF04993">
    <property type="entry name" value="TfoX_N"/>
    <property type="match status" value="1"/>
</dbReference>
<dbReference type="RefSeq" id="WP_256618602.1">
    <property type="nucleotide sequence ID" value="NZ_JANIBC010000002.1"/>
</dbReference>
<evidence type="ECO:0000313" key="3">
    <source>
        <dbReference type="Proteomes" id="UP001142610"/>
    </source>
</evidence>
<dbReference type="AlphaFoldDB" id="A0A9X2L827"/>
<protein>
    <submittedName>
        <fullName evidence="2">TfoX/Sxy family protein</fullName>
    </submittedName>
</protein>
<dbReference type="EMBL" id="JANIBC010000002">
    <property type="protein sequence ID" value="MCQ8184752.1"/>
    <property type="molecule type" value="Genomic_DNA"/>
</dbReference>